<dbReference type="Proteomes" id="UP000198405">
    <property type="component" value="Unassembled WGS sequence"/>
</dbReference>
<keyword evidence="2" id="KW-1185">Reference proteome</keyword>
<dbReference type="RefSeq" id="WP_089322884.1">
    <property type="nucleotide sequence ID" value="NZ_FZOB01000004.1"/>
</dbReference>
<accession>A0A238YS14</accession>
<reference evidence="2" key="1">
    <citation type="submission" date="2017-06" db="EMBL/GenBank/DDBJ databases">
        <authorList>
            <person name="Varghese N."/>
            <person name="Submissions S."/>
        </authorList>
    </citation>
    <scope>NUCLEOTIDE SEQUENCE [LARGE SCALE GENOMIC DNA]</scope>
    <source>
        <strain evidence="2">DSM 15668</strain>
    </source>
</reference>
<sequence>MEKIKPKIDHNINVAGLLVTDADTVLNKLTREKKGQLKGLYVFPKKIGNGVVYICNGAEFPNAKAVDFLLYILHVAETNNWPKKIKITSLNALAKEIFGIKQSGKIWNEKIERFLVVWANHKFYFKNCFFWQGKIIDTVMLGVIQNFKIEKRGRGKTATLIITFDDDFIEICKNTTWYRRPSWIEIKKLRKETAKSLYLLALEYKPDEKTKNWKIYIDSDLKYWYRNALNSLADPKHLRPSIILKRINRAIEEINEKTNLQMELQETEEGNYCIFVKEVCPAGTQALEIPFDKLPDEEKAMLVAYIETVKEKKKINNIWGFLRSMSSRQLKIWLKKAEKYFNSEVKADKETDFIEKPRLIEKLKEWGKKKFSEKPFLYDTYFEKSEILTALENNKEIIFICKDKDYADFLNTAISKKFQNELKEIFLKEISFKGKNE</sequence>
<protein>
    <recommendedName>
        <fullName evidence="3">Initiator Replication protein</fullName>
    </recommendedName>
</protein>
<evidence type="ECO:0000313" key="1">
    <source>
        <dbReference type="EMBL" id="SNR73752.1"/>
    </source>
</evidence>
<evidence type="ECO:0008006" key="3">
    <source>
        <dbReference type="Google" id="ProtNLM"/>
    </source>
</evidence>
<organism evidence="1 2">
    <name type="scientific">Desulfurobacterium atlanticum</name>
    <dbReference type="NCBI Taxonomy" id="240169"/>
    <lineage>
        <taxon>Bacteria</taxon>
        <taxon>Pseudomonadati</taxon>
        <taxon>Aquificota</taxon>
        <taxon>Aquificia</taxon>
        <taxon>Desulfurobacteriales</taxon>
        <taxon>Desulfurobacteriaceae</taxon>
        <taxon>Desulfurobacterium</taxon>
    </lineage>
</organism>
<dbReference type="AlphaFoldDB" id="A0A238YS14"/>
<name>A0A238YS14_9BACT</name>
<gene>
    <name evidence="1" type="ORF">SAMN06265340_104138</name>
</gene>
<proteinExistence type="predicted"/>
<evidence type="ECO:0000313" key="2">
    <source>
        <dbReference type="Proteomes" id="UP000198405"/>
    </source>
</evidence>
<dbReference type="EMBL" id="FZOB01000004">
    <property type="protein sequence ID" value="SNR73752.1"/>
    <property type="molecule type" value="Genomic_DNA"/>
</dbReference>